<dbReference type="AlphaFoldDB" id="A0A369K7A3"/>
<dbReference type="InParanoid" id="A0A369K7A3"/>
<keyword evidence="2" id="KW-1185">Reference proteome</keyword>
<reference evidence="1" key="1">
    <citation type="submission" date="2018-04" db="EMBL/GenBank/DDBJ databases">
        <title>Whole genome sequencing of Hypsizygus marmoreus.</title>
        <authorList>
            <person name="Choi I.-G."/>
            <person name="Min B."/>
            <person name="Kim J.-G."/>
            <person name="Kim S."/>
            <person name="Oh Y.-L."/>
            <person name="Kong W.-S."/>
            <person name="Park H."/>
            <person name="Jeong J."/>
            <person name="Song E.-S."/>
        </authorList>
    </citation>
    <scope>NUCLEOTIDE SEQUENCE [LARGE SCALE GENOMIC DNA]</scope>
    <source>
        <strain evidence="1">51987-8</strain>
    </source>
</reference>
<proteinExistence type="predicted"/>
<sequence length="172" mass="20612">MPDNGLLVLGYHANPDQTIFLRYILPMYNYARVEKRIDAFMDKMFPVWLDRFPVVILNKAGLVDPLATKLALPRHKAARYRKLMWLSWESEMWCLDLEWEDKMTIEADRAQRRRVYHALAKCWKKDWPRGHQWEVAVPAEERARIEIDPEDFLQAWADRMLKELAQPDWGTR</sequence>
<accession>A0A369K7A3</accession>
<protein>
    <submittedName>
        <fullName evidence="1">Uncharacterized protein</fullName>
    </submittedName>
</protein>
<evidence type="ECO:0000313" key="1">
    <source>
        <dbReference type="EMBL" id="RDB29778.1"/>
    </source>
</evidence>
<name>A0A369K7A3_HYPMA</name>
<organism evidence="1 2">
    <name type="scientific">Hypsizygus marmoreus</name>
    <name type="common">White beech mushroom</name>
    <name type="synonym">Agaricus marmoreus</name>
    <dbReference type="NCBI Taxonomy" id="39966"/>
    <lineage>
        <taxon>Eukaryota</taxon>
        <taxon>Fungi</taxon>
        <taxon>Dikarya</taxon>
        <taxon>Basidiomycota</taxon>
        <taxon>Agaricomycotina</taxon>
        <taxon>Agaricomycetes</taxon>
        <taxon>Agaricomycetidae</taxon>
        <taxon>Agaricales</taxon>
        <taxon>Tricholomatineae</taxon>
        <taxon>Lyophyllaceae</taxon>
        <taxon>Hypsizygus</taxon>
    </lineage>
</organism>
<gene>
    <name evidence="1" type="ORF">Hypma_013857</name>
</gene>
<dbReference type="OrthoDB" id="3051448at2759"/>
<comment type="caution">
    <text evidence="1">The sequence shown here is derived from an EMBL/GenBank/DDBJ whole genome shotgun (WGS) entry which is preliminary data.</text>
</comment>
<dbReference type="Proteomes" id="UP000076154">
    <property type="component" value="Unassembled WGS sequence"/>
</dbReference>
<evidence type="ECO:0000313" key="2">
    <source>
        <dbReference type="Proteomes" id="UP000076154"/>
    </source>
</evidence>
<dbReference type="EMBL" id="LUEZ02000009">
    <property type="protein sequence ID" value="RDB29778.1"/>
    <property type="molecule type" value="Genomic_DNA"/>
</dbReference>